<sequence length="465" mass="53018">MEQNRSILIHAGAGGVGISAINIALSLNSTIFVTVGSEKKKQFLRDLFPQLKGENIAVYVHHDQYCNIVRTKGIEVMGIKFSTAPRRKNVQQGEAFENIAFVKYISPENKKYNLDQSLAIALNIVLQNMFGFIKNVIVRELKTEDSKVPNEIQVKTELYYSKKVFVVSEYSSIKPNNIDSKIDLLILDYRMIEKYREYFRTLKEDAFILCIGNLENTKINEFEVIFQTASLSLLRLKQDPITYDEIIQIRENDYKWLETIKTVSKSITSKNVLLYSENDYMNGIVGLNYCLMSEDDIKVAFRSVLVNQIAPPFSIGNSYYTNQLSKNLAFNILQDNEWGTFVPIAAEPVKPRVVENAGLTIFKPGDLSTLGWTETRKSRSRIFMAGGQPDLRSLYPRPSFPLTRGTKFLSSIIEWDHTAKWDCPNPRKQDYFGTPVLVNLSDPKYSYLADHLIDGRSIMPAAGYL</sequence>
<dbReference type="AlphaFoldDB" id="A0A6P7GW60"/>
<proteinExistence type="predicted"/>
<keyword evidence="1" id="KW-0812">Transmembrane</keyword>
<evidence type="ECO:0000256" key="1">
    <source>
        <dbReference type="SAM" id="Phobius"/>
    </source>
</evidence>
<dbReference type="RefSeq" id="XP_028148065.1">
    <property type="nucleotide sequence ID" value="XM_028292264.1"/>
</dbReference>
<feature type="domain" description="Fatty acid synthase pseudo-KR" evidence="2">
    <location>
        <begin position="253"/>
        <end position="341"/>
    </location>
</feature>
<dbReference type="Gene3D" id="3.90.180.10">
    <property type="entry name" value="Medium-chain alcohol dehydrogenases, catalytic domain"/>
    <property type="match status" value="1"/>
</dbReference>
<dbReference type="InParanoid" id="A0A6P7GW60"/>
<dbReference type="Gene3D" id="3.40.50.720">
    <property type="entry name" value="NAD(P)-binding Rossmann-like Domain"/>
    <property type="match status" value="1"/>
</dbReference>
<organism evidence="3">
    <name type="scientific">Diabrotica virgifera virgifera</name>
    <name type="common">western corn rootworm</name>
    <dbReference type="NCBI Taxonomy" id="50390"/>
    <lineage>
        <taxon>Eukaryota</taxon>
        <taxon>Metazoa</taxon>
        <taxon>Ecdysozoa</taxon>
        <taxon>Arthropoda</taxon>
        <taxon>Hexapoda</taxon>
        <taxon>Insecta</taxon>
        <taxon>Pterygota</taxon>
        <taxon>Neoptera</taxon>
        <taxon>Endopterygota</taxon>
        <taxon>Coleoptera</taxon>
        <taxon>Polyphaga</taxon>
        <taxon>Cucujiformia</taxon>
        <taxon>Chrysomeloidea</taxon>
        <taxon>Chrysomelidae</taxon>
        <taxon>Galerucinae</taxon>
        <taxon>Diabroticina</taxon>
        <taxon>Diabroticites</taxon>
        <taxon>Diabrotica</taxon>
    </lineage>
</organism>
<dbReference type="SUPFAM" id="SSF51735">
    <property type="entry name" value="NAD(P)-binding Rossmann-fold domains"/>
    <property type="match status" value="1"/>
</dbReference>
<evidence type="ECO:0000259" key="2">
    <source>
        <dbReference type="Pfam" id="PF21149"/>
    </source>
</evidence>
<keyword evidence="1" id="KW-1133">Transmembrane helix</keyword>
<feature type="transmembrane region" description="Helical" evidence="1">
    <location>
        <begin position="7"/>
        <end position="27"/>
    </location>
</feature>
<keyword evidence="1" id="KW-0472">Membrane</keyword>
<dbReference type="InterPro" id="IPR036291">
    <property type="entry name" value="NAD(P)-bd_dom_sf"/>
</dbReference>
<accession>A0A6P7GW60</accession>
<dbReference type="InterPro" id="IPR049391">
    <property type="entry name" value="FAS_pseudo-KR"/>
</dbReference>
<protein>
    <submittedName>
        <fullName evidence="3">Fatty acid synthase-like</fullName>
    </submittedName>
</protein>
<feature type="non-terminal residue" evidence="3">
    <location>
        <position position="465"/>
    </location>
</feature>
<reference evidence="3" key="1">
    <citation type="submission" date="2025-08" db="UniProtKB">
        <authorList>
            <consortium name="RefSeq"/>
        </authorList>
    </citation>
    <scope>IDENTIFICATION</scope>
    <source>
        <tissue evidence="3">Whole insect</tissue>
    </source>
</reference>
<name>A0A6P7GW60_DIAVI</name>
<evidence type="ECO:0000313" key="3">
    <source>
        <dbReference type="RefSeq" id="XP_028148065.1"/>
    </source>
</evidence>
<dbReference type="Pfam" id="PF21149">
    <property type="entry name" value="FAS_pseudo-KR"/>
    <property type="match status" value="1"/>
</dbReference>
<dbReference type="Gene3D" id="3.30.70.3290">
    <property type="match status" value="1"/>
</dbReference>
<gene>
    <name evidence="3" type="primary">LOC114341461</name>
</gene>